<evidence type="ECO:0000313" key="1">
    <source>
        <dbReference type="EMBL" id="SOQ40280.1"/>
    </source>
</evidence>
<sequence>MPSPVNIFHYCTVGEVAAVQRVAGSISAQSNTLYDPQIVVSGLGKQTLTASLVEWLQVRLPGKGSRVRFPSLEMCPVYGNRLTENTNEADRQRTAETGALIKLTVKINVFLGDCKELEKDFPKTPMGTEIPVSFTKIQVHILMTPRPEPTICGSHKELLPCENRTRYTLRGSRLPSHCANRAVCSLTKFALRLTRLKQERVRRSDWLVHSRQPIKVANALSLIFRST</sequence>
<dbReference type="AlphaFoldDB" id="A0A2H1VHF7"/>
<reference evidence="1" key="1">
    <citation type="submission" date="2016-07" db="EMBL/GenBank/DDBJ databases">
        <authorList>
            <person name="Bretaudeau A."/>
        </authorList>
    </citation>
    <scope>NUCLEOTIDE SEQUENCE</scope>
    <source>
        <strain evidence="1">Rice</strain>
        <tissue evidence="1">Whole body</tissue>
    </source>
</reference>
<name>A0A2H1VHF7_SPOFR</name>
<proteinExistence type="predicted"/>
<organism evidence="1">
    <name type="scientific">Spodoptera frugiperda</name>
    <name type="common">Fall armyworm</name>
    <dbReference type="NCBI Taxonomy" id="7108"/>
    <lineage>
        <taxon>Eukaryota</taxon>
        <taxon>Metazoa</taxon>
        <taxon>Ecdysozoa</taxon>
        <taxon>Arthropoda</taxon>
        <taxon>Hexapoda</taxon>
        <taxon>Insecta</taxon>
        <taxon>Pterygota</taxon>
        <taxon>Neoptera</taxon>
        <taxon>Endopterygota</taxon>
        <taxon>Lepidoptera</taxon>
        <taxon>Glossata</taxon>
        <taxon>Ditrysia</taxon>
        <taxon>Noctuoidea</taxon>
        <taxon>Noctuidae</taxon>
        <taxon>Amphipyrinae</taxon>
        <taxon>Spodoptera</taxon>
    </lineage>
</organism>
<accession>A0A2H1VHF7</accession>
<gene>
    <name evidence="1" type="ORF">SFRICE_010665</name>
</gene>
<dbReference type="EMBL" id="ODYU01002586">
    <property type="protein sequence ID" value="SOQ40280.1"/>
    <property type="molecule type" value="Genomic_DNA"/>
</dbReference>
<protein>
    <submittedName>
        <fullName evidence="1">SFRICE_010665</fullName>
    </submittedName>
</protein>